<gene>
    <name evidence="7" type="ORF">NCTC12195_01313</name>
</gene>
<dbReference type="SUPFAM" id="SSF90123">
    <property type="entry name" value="ABC transporter transmembrane region"/>
    <property type="match status" value="1"/>
</dbReference>
<dbReference type="PROSITE" id="PS50929">
    <property type="entry name" value="ABC_TM1F"/>
    <property type="match status" value="1"/>
</dbReference>
<evidence type="ECO:0000256" key="1">
    <source>
        <dbReference type="ARBA" id="ARBA00004651"/>
    </source>
</evidence>
<protein>
    <submittedName>
        <fullName evidence="7">ABC transporter ATPase</fullName>
    </submittedName>
</protein>
<evidence type="ECO:0000259" key="6">
    <source>
        <dbReference type="PROSITE" id="PS50929"/>
    </source>
</evidence>
<dbReference type="GO" id="GO:0005524">
    <property type="term" value="F:ATP binding"/>
    <property type="evidence" value="ECO:0007669"/>
    <property type="project" value="InterPro"/>
</dbReference>
<dbReference type="GO" id="GO:0140359">
    <property type="term" value="F:ABC-type transporter activity"/>
    <property type="evidence" value="ECO:0007669"/>
    <property type="project" value="InterPro"/>
</dbReference>
<proteinExistence type="predicted"/>
<accession>A0A380FEV8</accession>
<keyword evidence="4 5" id="KW-0472">Membrane</keyword>
<keyword evidence="3 5" id="KW-1133">Transmembrane helix</keyword>
<keyword evidence="2 5" id="KW-0812">Transmembrane</keyword>
<dbReference type="InterPro" id="IPR011527">
    <property type="entry name" value="ABC1_TM_dom"/>
</dbReference>
<evidence type="ECO:0000256" key="5">
    <source>
        <dbReference type="SAM" id="Phobius"/>
    </source>
</evidence>
<dbReference type="GO" id="GO:0005886">
    <property type="term" value="C:plasma membrane"/>
    <property type="evidence" value="ECO:0007669"/>
    <property type="project" value="UniProtKB-SubCell"/>
</dbReference>
<feature type="domain" description="ABC transmembrane type-1" evidence="6">
    <location>
        <begin position="1"/>
        <end position="109"/>
    </location>
</feature>
<name>A0A380FEV8_STAGA</name>
<evidence type="ECO:0000313" key="8">
    <source>
        <dbReference type="Proteomes" id="UP000255277"/>
    </source>
</evidence>
<evidence type="ECO:0000256" key="3">
    <source>
        <dbReference type="ARBA" id="ARBA00022989"/>
    </source>
</evidence>
<organism evidence="7 8">
    <name type="scientific">Staphylococcus gallinarum</name>
    <dbReference type="NCBI Taxonomy" id="1293"/>
    <lineage>
        <taxon>Bacteria</taxon>
        <taxon>Bacillati</taxon>
        <taxon>Bacillota</taxon>
        <taxon>Bacilli</taxon>
        <taxon>Bacillales</taxon>
        <taxon>Staphylococcaceae</taxon>
        <taxon>Staphylococcus</taxon>
    </lineage>
</organism>
<dbReference type="Proteomes" id="UP000255277">
    <property type="component" value="Unassembled WGS sequence"/>
</dbReference>
<dbReference type="InterPro" id="IPR036640">
    <property type="entry name" value="ABC1_TM_sf"/>
</dbReference>
<sequence length="153" mass="17558">MFIFSILLAITVVIQNVSIAEILNRLLLKTNQDVVVIITITLFILLARATFNTLNQLMGDRLAQVVKYDLRQQLISKQSVAPIGAQLNTLTQNIDGITSFFNGYLPQVFKIYDDSNLYYCGDVLYPFKYCINNDCYRTIYSFVLHHFRFKNAG</sequence>
<reference evidence="7 8" key="1">
    <citation type="submission" date="2018-06" db="EMBL/GenBank/DDBJ databases">
        <authorList>
            <consortium name="Pathogen Informatics"/>
            <person name="Doyle S."/>
        </authorList>
    </citation>
    <scope>NUCLEOTIDE SEQUENCE [LARGE SCALE GENOMIC DNA]</scope>
    <source>
        <strain evidence="7 8">NCTC12195</strain>
    </source>
</reference>
<evidence type="ECO:0000256" key="4">
    <source>
        <dbReference type="ARBA" id="ARBA00023136"/>
    </source>
</evidence>
<comment type="subcellular location">
    <subcellularLocation>
        <location evidence="1">Cell membrane</location>
        <topology evidence="1">Multi-pass membrane protein</topology>
    </subcellularLocation>
</comment>
<evidence type="ECO:0000256" key="2">
    <source>
        <dbReference type="ARBA" id="ARBA00022692"/>
    </source>
</evidence>
<evidence type="ECO:0000313" key="7">
    <source>
        <dbReference type="EMBL" id="SUM31876.1"/>
    </source>
</evidence>
<dbReference type="EMBL" id="UHDK01000001">
    <property type="protein sequence ID" value="SUM31876.1"/>
    <property type="molecule type" value="Genomic_DNA"/>
</dbReference>
<dbReference type="AlphaFoldDB" id="A0A380FEV8"/>
<dbReference type="Gene3D" id="1.20.1560.10">
    <property type="entry name" value="ABC transporter type 1, transmembrane domain"/>
    <property type="match status" value="1"/>
</dbReference>
<feature type="transmembrane region" description="Helical" evidence="5">
    <location>
        <begin position="35"/>
        <end position="51"/>
    </location>
</feature>